<sequence>MASVDRQTTRDIASTLLADAHNYSFFQLLEHLHALHGDDLESAEAFIAPRRRLRLQSSPGLNFPTSDVAGAARMEQEDRYRVQANFFGLHGSDAPLPGYYLDASAYEHAQGSGIRPAFLDYFNHSLLNLLHKAWRKYRYYRRFQQQANDGFSRYVFALIGLNDEQLRGATPLPWSRLLSYAGVIASRSRAPASVAGIIAHCFDLHQVSIREFEVREVSIAPAQRNVIGTQTCVLGRTFFAGGKTRTRSSKFSLVIAGLDQTRFREFLPSGINHQRLCKLIEFLLRDATAYNVELGLKQEEAPPFSLRREHGTHLGWTSFIDHKTRQQLPVVRIKVRS</sequence>
<dbReference type="AlphaFoldDB" id="A0A6B3NVR7"/>
<comment type="caution">
    <text evidence="2">The sequence shown here is derived from an EMBL/GenBank/DDBJ whole genome shotgun (WGS) entry which is preliminary data.</text>
</comment>
<evidence type="ECO:0000313" key="1">
    <source>
        <dbReference type="EMBL" id="NER60166.1"/>
    </source>
</evidence>
<gene>
    <name evidence="2" type="primary">tssG</name>
    <name evidence="1" type="ORF">G3435_09565</name>
    <name evidence="2" type="ORF">G3436_16360</name>
</gene>
<dbReference type="PANTHER" id="PTHR35564">
    <property type="match status" value="1"/>
</dbReference>
<dbReference type="PANTHER" id="PTHR35564:SF3">
    <property type="entry name" value="TYPE VI SECRETION SYSTEM BASEPLATE SUBUNIT TSSG"/>
    <property type="match status" value="1"/>
</dbReference>
<accession>A0A6B3NVR7</accession>
<dbReference type="Pfam" id="PF06996">
    <property type="entry name" value="T6SS_TssG"/>
    <property type="match status" value="1"/>
</dbReference>
<accession>A0A6M0CRL2</accession>
<evidence type="ECO:0000313" key="3">
    <source>
        <dbReference type="Proteomes" id="UP000480410"/>
    </source>
</evidence>
<organism evidence="2 4">
    <name type="scientific">Pseudomonas brassicae</name>
    <dbReference type="NCBI Taxonomy" id="2708063"/>
    <lineage>
        <taxon>Bacteria</taxon>
        <taxon>Pseudomonadati</taxon>
        <taxon>Pseudomonadota</taxon>
        <taxon>Gammaproteobacteria</taxon>
        <taxon>Pseudomonadales</taxon>
        <taxon>Pseudomonadaceae</taxon>
        <taxon>Pseudomonas</taxon>
    </lineage>
</organism>
<evidence type="ECO:0000313" key="4">
    <source>
        <dbReference type="Proteomes" id="UP000482634"/>
    </source>
</evidence>
<dbReference type="EMBL" id="JAAHBV010000190">
    <property type="protein sequence ID" value="NER60166.1"/>
    <property type="molecule type" value="Genomic_DNA"/>
</dbReference>
<reference evidence="3 4" key="1">
    <citation type="submission" date="2020-02" db="EMBL/GenBank/DDBJ databases">
        <title>Broccoli isolated Pseudomonas sp.</title>
        <authorList>
            <person name="Fujikawa T."/>
            <person name="Sawada H."/>
        </authorList>
    </citation>
    <scope>NUCLEOTIDE SEQUENCE [LARGE SCALE GENOMIC DNA]</scope>
    <source>
        <strain evidence="2 4">MAFF212427</strain>
        <strain evidence="1 3">MAFF212428</strain>
    </source>
</reference>
<dbReference type="Proteomes" id="UP000480410">
    <property type="component" value="Unassembled WGS sequence"/>
</dbReference>
<dbReference type="NCBIfam" id="TIGR03347">
    <property type="entry name" value="VI_chp_1"/>
    <property type="match status" value="1"/>
</dbReference>
<keyword evidence="4" id="KW-1185">Reference proteome</keyword>
<dbReference type="RefSeq" id="WP_163946910.1">
    <property type="nucleotide sequence ID" value="NZ_JAAHBU010000231.1"/>
</dbReference>
<dbReference type="Proteomes" id="UP000482634">
    <property type="component" value="Unassembled WGS sequence"/>
</dbReference>
<evidence type="ECO:0000313" key="2">
    <source>
        <dbReference type="EMBL" id="NER65151.1"/>
    </source>
</evidence>
<name>A0A6B3NVR7_9PSED</name>
<proteinExistence type="predicted"/>
<dbReference type="InterPro" id="IPR010732">
    <property type="entry name" value="T6SS_TssG-like"/>
</dbReference>
<protein>
    <submittedName>
        <fullName evidence="2">Type VI secretion system baseplate subunit TssG</fullName>
    </submittedName>
</protein>
<dbReference type="EMBL" id="JAAHBU010000231">
    <property type="protein sequence ID" value="NER65151.1"/>
    <property type="molecule type" value="Genomic_DNA"/>
</dbReference>